<proteinExistence type="predicted"/>
<sequence length="44" mass="4466">MVVSAEALFVLTDLCGLAPDDAVDSAVRTATTLTEAAVRTASRG</sequence>
<dbReference type="EMBL" id="CP108318">
    <property type="protein sequence ID" value="WTW60308.1"/>
    <property type="molecule type" value="Genomic_DNA"/>
</dbReference>
<dbReference type="AlphaFoldDB" id="A0AAU2UZD8"/>
<name>A0AAU2UZD8_9ACTN</name>
<organism evidence="1">
    <name type="scientific">Streptomyces sp. NBC_00003</name>
    <dbReference type="NCBI Taxonomy" id="2903608"/>
    <lineage>
        <taxon>Bacteria</taxon>
        <taxon>Bacillati</taxon>
        <taxon>Actinomycetota</taxon>
        <taxon>Actinomycetes</taxon>
        <taxon>Kitasatosporales</taxon>
        <taxon>Streptomycetaceae</taxon>
        <taxon>Streptomyces</taxon>
    </lineage>
</organism>
<protein>
    <submittedName>
        <fullName evidence="1">Uncharacterized protein</fullName>
    </submittedName>
</protein>
<reference evidence="1" key="1">
    <citation type="submission" date="2022-10" db="EMBL/GenBank/DDBJ databases">
        <title>The complete genomes of actinobacterial strains from the NBC collection.</title>
        <authorList>
            <person name="Joergensen T.S."/>
            <person name="Alvarez Arevalo M."/>
            <person name="Sterndorff E.B."/>
            <person name="Faurdal D."/>
            <person name="Vuksanovic O."/>
            <person name="Mourched A.-S."/>
            <person name="Charusanti P."/>
            <person name="Shaw S."/>
            <person name="Blin K."/>
            <person name="Weber T."/>
        </authorList>
    </citation>
    <scope>NUCLEOTIDE SEQUENCE</scope>
    <source>
        <strain evidence="1">NBC_00003</strain>
    </source>
</reference>
<accession>A0AAU2UZD8</accession>
<gene>
    <name evidence="1" type="ORF">OG549_06460</name>
</gene>
<evidence type="ECO:0000313" key="1">
    <source>
        <dbReference type="EMBL" id="WTW60308.1"/>
    </source>
</evidence>